<dbReference type="Pfam" id="PF11104">
    <property type="entry name" value="PilM_2"/>
    <property type="match status" value="1"/>
</dbReference>
<name>A0A2H0YY67_9BACT</name>
<evidence type="ECO:0000313" key="1">
    <source>
        <dbReference type="EMBL" id="PIS43430.1"/>
    </source>
</evidence>
<dbReference type="SUPFAM" id="SSF53067">
    <property type="entry name" value="Actin-like ATPase domain"/>
    <property type="match status" value="1"/>
</dbReference>
<organism evidence="1 2">
    <name type="scientific">Candidatus Kaiserbacteria bacterium CG08_land_8_20_14_0_20_50_21</name>
    <dbReference type="NCBI Taxonomy" id="1974604"/>
    <lineage>
        <taxon>Bacteria</taxon>
        <taxon>Candidatus Kaiseribacteriota</taxon>
    </lineage>
</organism>
<dbReference type="Gene3D" id="3.30.1490.300">
    <property type="match status" value="1"/>
</dbReference>
<reference evidence="2" key="1">
    <citation type="submission" date="2017-09" db="EMBL/GenBank/DDBJ databases">
        <title>Depth-based differentiation of microbial function through sediment-hosted aquifers and enrichment of novel symbionts in the deep terrestrial subsurface.</title>
        <authorList>
            <person name="Probst A.J."/>
            <person name="Ladd B."/>
            <person name="Jarett J.K."/>
            <person name="Geller-Mcgrath D.E."/>
            <person name="Sieber C.M.K."/>
            <person name="Emerson J.B."/>
            <person name="Anantharaman K."/>
            <person name="Thomas B.C."/>
            <person name="Malmstrom R."/>
            <person name="Stieglmeier M."/>
            <person name="Klingl A."/>
            <person name="Woyke T."/>
            <person name="Ryan C.M."/>
            <person name="Banfield J.F."/>
        </authorList>
    </citation>
    <scope>NUCLEOTIDE SEQUENCE [LARGE SCALE GENOMIC DNA]</scope>
</reference>
<dbReference type="Proteomes" id="UP000228687">
    <property type="component" value="Unassembled WGS sequence"/>
</dbReference>
<comment type="caution">
    <text evidence="1">The sequence shown here is derived from an EMBL/GenBank/DDBJ whole genome shotgun (WGS) entry which is preliminary data.</text>
</comment>
<dbReference type="PANTHER" id="PTHR32432:SF3">
    <property type="entry name" value="ETHANOLAMINE UTILIZATION PROTEIN EUTJ"/>
    <property type="match status" value="1"/>
</dbReference>
<evidence type="ECO:0000313" key="2">
    <source>
        <dbReference type="Proteomes" id="UP000228687"/>
    </source>
</evidence>
<gene>
    <name evidence="1" type="ORF">COT23_01300</name>
</gene>
<dbReference type="PIRSF" id="PIRSF019169">
    <property type="entry name" value="PilM"/>
    <property type="match status" value="1"/>
</dbReference>
<dbReference type="CDD" id="cd24049">
    <property type="entry name" value="ASKHA_NBD_PilM"/>
    <property type="match status" value="1"/>
</dbReference>
<dbReference type="InterPro" id="IPR050696">
    <property type="entry name" value="FtsA/MreB"/>
</dbReference>
<dbReference type="InterPro" id="IPR043129">
    <property type="entry name" value="ATPase_NBD"/>
</dbReference>
<dbReference type="EMBL" id="PEXT01000026">
    <property type="protein sequence ID" value="PIS43430.1"/>
    <property type="molecule type" value="Genomic_DNA"/>
</dbReference>
<dbReference type="NCBIfam" id="TIGR01175">
    <property type="entry name" value="pilM"/>
    <property type="match status" value="1"/>
</dbReference>
<proteinExistence type="predicted"/>
<dbReference type="InterPro" id="IPR005883">
    <property type="entry name" value="PilM"/>
</dbReference>
<protein>
    <recommendedName>
        <fullName evidence="3">SHS2 domain-containing protein</fullName>
    </recommendedName>
</protein>
<sequence length="367" mass="39771">MSFLDFLFRKKEKSFLGVDIGSSSLKVVQLRKERGQAVLETYGELALGPYSGSEVGQATNLSAEQITETLKDLLREAKVTTKNCGVSIPFARSLLSLVVLPYRKDPAEQKTVIELEARKYIPMPISEVQLDWFIMPRAEQVQLAEKESIHDASQDGGNIEVLLVAVHNDELSFLQKVISGAGLAASFYEIEIFSTIRAVVEEQVKPVMVLDVGAASTKTYVIEHGVVALSHSIGTGSQDITRAISVSNNVSIAMAEALKKKEGLGGAGAFGGPEFVFSRIFSEARRVLVQYETVNKKSVTSIILTGGGGVTKELGAYAKKTFSIDVRVANPFLKTEAPAFMRSILEEIGPEFAVAVGIALRKLAEAR</sequence>
<dbReference type="AlphaFoldDB" id="A0A2H0YY67"/>
<dbReference type="PANTHER" id="PTHR32432">
    <property type="entry name" value="CELL DIVISION PROTEIN FTSA-RELATED"/>
    <property type="match status" value="1"/>
</dbReference>
<accession>A0A2H0YY67</accession>
<dbReference type="Gene3D" id="3.30.420.40">
    <property type="match status" value="2"/>
</dbReference>
<evidence type="ECO:0008006" key="3">
    <source>
        <dbReference type="Google" id="ProtNLM"/>
    </source>
</evidence>